<dbReference type="RefSeq" id="WP_320426655.1">
    <property type="nucleotide sequence ID" value="NZ_JAXCLA010000011.1"/>
</dbReference>
<evidence type="ECO:0000256" key="2">
    <source>
        <dbReference type="ARBA" id="ARBA00022989"/>
    </source>
</evidence>
<evidence type="ECO:0000313" key="5">
    <source>
        <dbReference type="EMBL" id="MDY0748688.1"/>
    </source>
</evidence>
<evidence type="ECO:0000313" key="6">
    <source>
        <dbReference type="Proteomes" id="UP001285263"/>
    </source>
</evidence>
<feature type="transmembrane region" description="Helical" evidence="4">
    <location>
        <begin position="248"/>
        <end position="270"/>
    </location>
</feature>
<evidence type="ECO:0000256" key="4">
    <source>
        <dbReference type="SAM" id="Phobius"/>
    </source>
</evidence>
<dbReference type="InterPro" id="IPR036259">
    <property type="entry name" value="MFS_trans_sf"/>
</dbReference>
<dbReference type="InterPro" id="IPR052524">
    <property type="entry name" value="MFS_Cyanate_Porter"/>
</dbReference>
<sequence length="429" mass="43811">MKASWQDSAINSPIIQILPTAFRLPCEALYFTEEKRHEPTSGRTRQCHFRLAAAGPAADRHELPRADHRCRAHPGATAAAFSLSAAQAGLLTTLPLLAFAIVSPFAALFAREYGLERSLFAALVLVASGVMLRSAGAAWSLFVGTAVIGTGIAIGNVLLPSLVKRDFPRRVPGITGACALAMGIAAALVSASAVPLSAAAGWQLTLGMPVLLPLLAGAVWIGQLRRHTAPAAGTASPPHGGPVWRSAIAWQVTLFIGTNSLLYYVVVAWLPSMLTAAGLSPALAGSLHGVMQLATAVPGLFLGPVVGRMKDQRLVAALMSGLLGLSLVGLACWPALASLWAACFGFASGGAFILALIFMGLRASNPQQAAALSGMAQCVGYLLAAGGPAVAGQLHGLTGGWSAVLVGGAVLSLVMAGCGVLAGRSRVIG</sequence>
<dbReference type="InterPro" id="IPR011701">
    <property type="entry name" value="MFS"/>
</dbReference>
<gene>
    <name evidence="5" type="ORF">SNE35_29590</name>
</gene>
<keyword evidence="1 4" id="KW-0812">Transmembrane</keyword>
<feature type="transmembrane region" description="Helical" evidence="4">
    <location>
        <begin position="339"/>
        <end position="358"/>
    </location>
</feature>
<dbReference type="EMBL" id="JAXCLA010000011">
    <property type="protein sequence ID" value="MDY0748688.1"/>
    <property type="molecule type" value="Genomic_DNA"/>
</dbReference>
<evidence type="ECO:0000256" key="3">
    <source>
        <dbReference type="ARBA" id="ARBA00023136"/>
    </source>
</evidence>
<name>A0ABU5DQT6_9BURK</name>
<feature type="transmembrane region" description="Helical" evidence="4">
    <location>
        <begin position="141"/>
        <end position="159"/>
    </location>
</feature>
<comment type="caution">
    <text evidence="5">The sequence shown here is derived from an EMBL/GenBank/DDBJ whole genome shotgun (WGS) entry which is preliminary data.</text>
</comment>
<evidence type="ECO:0000256" key="1">
    <source>
        <dbReference type="ARBA" id="ARBA00022692"/>
    </source>
</evidence>
<accession>A0ABU5DQT6</accession>
<feature type="transmembrane region" description="Helical" evidence="4">
    <location>
        <begin position="403"/>
        <end position="423"/>
    </location>
</feature>
<feature type="transmembrane region" description="Helical" evidence="4">
    <location>
        <begin position="314"/>
        <end position="333"/>
    </location>
</feature>
<keyword evidence="3 4" id="KW-0472">Membrane</keyword>
<dbReference type="Gene3D" id="1.20.1250.20">
    <property type="entry name" value="MFS general substrate transporter like domains"/>
    <property type="match status" value="1"/>
</dbReference>
<keyword evidence="6" id="KW-1185">Reference proteome</keyword>
<dbReference type="Proteomes" id="UP001285263">
    <property type="component" value="Unassembled WGS sequence"/>
</dbReference>
<dbReference type="PANTHER" id="PTHR23523:SF2">
    <property type="entry name" value="2-NITROIMIDAZOLE TRANSPORTER"/>
    <property type="match status" value="1"/>
</dbReference>
<feature type="transmembrane region" description="Helical" evidence="4">
    <location>
        <begin position="171"/>
        <end position="194"/>
    </location>
</feature>
<feature type="transmembrane region" description="Helical" evidence="4">
    <location>
        <begin position="282"/>
        <end position="302"/>
    </location>
</feature>
<dbReference type="PANTHER" id="PTHR23523">
    <property type="match status" value="1"/>
</dbReference>
<dbReference type="Pfam" id="PF07690">
    <property type="entry name" value="MFS_1"/>
    <property type="match status" value="1"/>
</dbReference>
<feature type="transmembrane region" description="Helical" evidence="4">
    <location>
        <begin position="370"/>
        <end position="391"/>
    </location>
</feature>
<dbReference type="SUPFAM" id="SSF103473">
    <property type="entry name" value="MFS general substrate transporter"/>
    <property type="match status" value="1"/>
</dbReference>
<feature type="transmembrane region" description="Helical" evidence="4">
    <location>
        <begin position="200"/>
        <end position="221"/>
    </location>
</feature>
<reference evidence="5 6" key="1">
    <citation type="submission" date="2023-11" db="EMBL/GenBank/DDBJ databases">
        <title>Paucibacter sp. nov., isolated from fresh soil in Korea.</title>
        <authorList>
            <person name="Le N.T.T."/>
        </authorList>
    </citation>
    <scope>NUCLEOTIDE SEQUENCE [LARGE SCALE GENOMIC DNA]</scope>
    <source>
        <strain evidence="5 6">R3-3</strain>
    </source>
</reference>
<organism evidence="5 6">
    <name type="scientific">Roseateles agri</name>
    <dbReference type="NCBI Taxonomy" id="3098619"/>
    <lineage>
        <taxon>Bacteria</taxon>
        <taxon>Pseudomonadati</taxon>
        <taxon>Pseudomonadota</taxon>
        <taxon>Betaproteobacteria</taxon>
        <taxon>Burkholderiales</taxon>
        <taxon>Sphaerotilaceae</taxon>
        <taxon>Roseateles</taxon>
    </lineage>
</organism>
<protein>
    <submittedName>
        <fullName evidence="5">MFS transporter</fullName>
    </submittedName>
</protein>
<proteinExistence type="predicted"/>
<feature type="transmembrane region" description="Helical" evidence="4">
    <location>
        <begin position="90"/>
        <end position="110"/>
    </location>
</feature>
<keyword evidence="2 4" id="KW-1133">Transmembrane helix</keyword>